<evidence type="ECO:0000313" key="2">
    <source>
        <dbReference type="EMBL" id="PZF72875.1"/>
    </source>
</evidence>
<reference evidence="2 3" key="1">
    <citation type="submission" date="2018-06" db="EMBL/GenBank/DDBJ databases">
        <title>Mucibacter soli gen. nov., sp. nov., a new member of the family Chitinophagaceae producing mucin.</title>
        <authorList>
            <person name="Kim M.-K."/>
            <person name="Park S."/>
            <person name="Kim T.-S."/>
            <person name="Joung Y."/>
            <person name="Han J.-H."/>
            <person name="Kim S.B."/>
        </authorList>
    </citation>
    <scope>NUCLEOTIDE SEQUENCE [LARGE SCALE GENOMIC DNA]</scope>
    <source>
        <strain evidence="2 3">R1-15</strain>
    </source>
</reference>
<keyword evidence="1" id="KW-0812">Transmembrane</keyword>
<keyword evidence="3" id="KW-1185">Reference proteome</keyword>
<keyword evidence="1" id="KW-0472">Membrane</keyword>
<proteinExistence type="predicted"/>
<dbReference type="EMBL" id="QKTW01000016">
    <property type="protein sequence ID" value="PZF72875.1"/>
    <property type="molecule type" value="Genomic_DNA"/>
</dbReference>
<accession>A0A2W2ABT4</accession>
<dbReference type="AlphaFoldDB" id="A0A2W2ABT4"/>
<evidence type="ECO:0000256" key="1">
    <source>
        <dbReference type="SAM" id="Phobius"/>
    </source>
</evidence>
<feature type="transmembrane region" description="Helical" evidence="1">
    <location>
        <begin position="12"/>
        <end position="33"/>
    </location>
</feature>
<sequence>MIWVMVRVCIAIPRVLIVFPVFPVVVSVTFVHMSVRTRTKADKDHSRQAKKGDCFFHMPYGLKIVLGLKNNDKIAENIIFRSLICLLSG</sequence>
<protein>
    <submittedName>
        <fullName evidence="2">Uncharacterized protein</fullName>
    </submittedName>
</protein>
<gene>
    <name evidence="2" type="ORF">DN068_10710</name>
</gene>
<organism evidence="2 3">
    <name type="scientific">Taibaiella soli</name>
    <dbReference type="NCBI Taxonomy" id="1649169"/>
    <lineage>
        <taxon>Bacteria</taxon>
        <taxon>Pseudomonadati</taxon>
        <taxon>Bacteroidota</taxon>
        <taxon>Chitinophagia</taxon>
        <taxon>Chitinophagales</taxon>
        <taxon>Chitinophagaceae</taxon>
        <taxon>Taibaiella</taxon>
    </lineage>
</organism>
<evidence type="ECO:0000313" key="3">
    <source>
        <dbReference type="Proteomes" id="UP000248745"/>
    </source>
</evidence>
<name>A0A2W2ABT4_9BACT</name>
<comment type="caution">
    <text evidence="2">The sequence shown here is derived from an EMBL/GenBank/DDBJ whole genome shotgun (WGS) entry which is preliminary data.</text>
</comment>
<keyword evidence="1" id="KW-1133">Transmembrane helix</keyword>
<dbReference type="Proteomes" id="UP000248745">
    <property type="component" value="Unassembled WGS sequence"/>
</dbReference>